<evidence type="ECO:0000313" key="2">
    <source>
        <dbReference type="EMBL" id="OYX29813.1"/>
    </source>
</evidence>
<reference evidence="2 3" key="1">
    <citation type="submission" date="2017-03" db="EMBL/GenBank/DDBJ databases">
        <title>Lifting the veil on microbial sulfur biogeochemistry in mining wastewaters.</title>
        <authorList>
            <person name="Kantor R.S."/>
            <person name="Colenbrander Nelson T."/>
            <person name="Marshall S."/>
            <person name="Bennett D."/>
            <person name="Apte S."/>
            <person name="Camacho D."/>
            <person name="Thomas B.C."/>
            <person name="Warren L.A."/>
            <person name="Banfield J.F."/>
        </authorList>
    </citation>
    <scope>NUCLEOTIDE SEQUENCE [LARGE SCALE GENOMIC DNA]</scope>
    <source>
        <strain evidence="2">32-69-9</strain>
    </source>
</reference>
<sequence length="100" mass="10925">MAAYMIVLARIEDRDRFIGGYGQAAAALIAQHGGRYLVRAPGVQLLEGDWGDGSSAVISEWPDMAALRAFWDSPDYAEIKTLRDGIADCRVWAVEAPKIT</sequence>
<feature type="domain" description="DUF1330" evidence="1">
    <location>
        <begin position="3"/>
        <end position="96"/>
    </location>
</feature>
<protein>
    <recommendedName>
        <fullName evidence="1">DUF1330 domain-containing protein</fullName>
    </recommendedName>
</protein>
<dbReference type="Gene3D" id="3.30.70.100">
    <property type="match status" value="1"/>
</dbReference>
<name>A0A258FDE1_9CAUL</name>
<dbReference type="Pfam" id="PF07045">
    <property type="entry name" value="DUF1330"/>
    <property type="match status" value="1"/>
</dbReference>
<dbReference type="InterPro" id="IPR010753">
    <property type="entry name" value="DUF1330"/>
</dbReference>
<dbReference type="SUPFAM" id="SSF54909">
    <property type="entry name" value="Dimeric alpha+beta barrel"/>
    <property type="match status" value="1"/>
</dbReference>
<organism evidence="2 3">
    <name type="scientific">Brevundimonas subvibrioides</name>
    <dbReference type="NCBI Taxonomy" id="74313"/>
    <lineage>
        <taxon>Bacteria</taxon>
        <taxon>Pseudomonadati</taxon>
        <taxon>Pseudomonadota</taxon>
        <taxon>Alphaproteobacteria</taxon>
        <taxon>Caulobacterales</taxon>
        <taxon>Caulobacteraceae</taxon>
        <taxon>Brevundimonas</taxon>
    </lineage>
</organism>
<dbReference type="InterPro" id="IPR011008">
    <property type="entry name" value="Dimeric_a/b-barrel"/>
</dbReference>
<accession>A0A258FDE1</accession>
<proteinExistence type="predicted"/>
<evidence type="ECO:0000313" key="3">
    <source>
        <dbReference type="Proteomes" id="UP000215595"/>
    </source>
</evidence>
<evidence type="ECO:0000259" key="1">
    <source>
        <dbReference type="Pfam" id="PF07045"/>
    </source>
</evidence>
<dbReference type="Proteomes" id="UP000215595">
    <property type="component" value="Unassembled WGS sequence"/>
</dbReference>
<dbReference type="PANTHER" id="PTHR41521:SF4">
    <property type="entry name" value="BLR0684 PROTEIN"/>
    <property type="match status" value="1"/>
</dbReference>
<comment type="caution">
    <text evidence="2">The sequence shown here is derived from an EMBL/GenBank/DDBJ whole genome shotgun (WGS) entry which is preliminary data.</text>
</comment>
<gene>
    <name evidence="2" type="ORF">B7Z01_15255</name>
</gene>
<dbReference type="AlphaFoldDB" id="A0A258FDE1"/>
<dbReference type="EMBL" id="NCEB01000056">
    <property type="protein sequence ID" value="OYX29813.1"/>
    <property type="molecule type" value="Genomic_DNA"/>
</dbReference>
<dbReference type="PANTHER" id="PTHR41521">
    <property type="match status" value="1"/>
</dbReference>